<comment type="catalytic activity">
    <reaction evidence="15">
        <text>4 Fe(II)-[cytochrome c] + O2 + 8 H(+)(in) = 4 Fe(III)-[cytochrome c] + 2 H2O + 4 H(+)(out)</text>
        <dbReference type="Rhea" id="RHEA:11436"/>
        <dbReference type="Rhea" id="RHEA-COMP:10350"/>
        <dbReference type="Rhea" id="RHEA-COMP:14399"/>
        <dbReference type="ChEBI" id="CHEBI:15377"/>
        <dbReference type="ChEBI" id="CHEBI:15378"/>
        <dbReference type="ChEBI" id="CHEBI:15379"/>
        <dbReference type="ChEBI" id="CHEBI:29033"/>
        <dbReference type="ChEBI" id="CHEBI:29034"/>
        <dbReference type="EC" id="7.1.1.9"/>
    </reaction>
</comment>
<keyword evidence="6 17" id="KW-0812">Transmembrane</keyword>
<dbReference type="EMBL" id="JAPVOI010000004">
    <property type="protein sequence ID" value="MCZ4091302.1"/>
    <property type="molecule type" value="Genomic_DNA"/>
</dbReference>
<dbReference type="Proteomes" id="UP001079430">
    <property type="component" value="Unassembled WGS sequence"/>
</dbReference>
<name>A0ABT4KK12_9HYPH</name>
<feature type="transmembrane region" description="Helical" evidence="17">
    <location>
        <begin position="47"/>
        <end position="71"/>
    </location>
</feature>
<dbReference type="Gene3D" id="2.60.40.420">
    <property type="entry name" value="Cupredoxins - blue copper proteins"/>
    <property type="match status" value="1"/>
</dbReference>
<keyword evidence="5" id="KW-0679">Respiratory chain</keyword>
<keyword evidence="9 17" id="KW-1133">Transmembrane helix</keyword>
<evidence type="ECO:0000256" key="4">
    <source>
        <dbReference type="ARBA" id="ARBA00022617"/>
    </source>
</evidence>
<dbReference type="PANTHER" id="PTHR22888">
    <property type="entry name" value="CYTOCHROME C OXIDASE, SUBUNIT II"/>
    <property type="match status" value="1"/>
</dbReference>
<keyword evidence="10 16" id="KW-0408">Iron</keyword>
<dbReference type="RefSeq" id="WP_269280984.1">
    <property type="nucleotide sequence ID" value="NZ_JAPVOI010000004.1"/>
</dbReference>
<comment type="similarity">
    <text evidence="2">Belongs to the cytochrome c oxidase subunit 2 family.</text>
</comment>
<proteinExistence type="inferred from homology"/>
<evidence type="ECO:0000256" key="3">
    <source>
        <dbReference type="ARBA" id="ARBA00022448"/>
    </source>
</evidence>
<evidence type="ECO:0000259" key="19">
    <source>
        <dbReference type="PROSITE" id="PS51007"/>
    </source>
</evidence>
<comment type="function">
    <text evidence="13">Subunits I and II form the functional core of the enzyme complex. Electrons originating in cytochrome c are transferred via heme a and Cu(A) to the binuclear center formed by heme a3 and Cu(B).</text>
</comment>
<keyword evidence="4 16" id="KW-0349">Heme</keyword>
<dbReference type="InterPro" id="IPR009056">
    <property type="entry name" value="Cyt_c-like_dom"/>
</dbReference>
<dbReference type="InterPro" id="IPR034236">
    <property type="entry name" value="CuRO_CcO_Caa3_II"/>
</dbReference>
<evidence type="ECO:0000256" key="6">
    <source>
        <dbReference type="ARBA" id="ARBA00022692"/>
    </source>
</evidence>
<gene>
    <name evidence="20" type="primary">coxB</name>
    <name evidence="20" type="ORF">O3W52_14880</name>
</gene>
<dbReference type="Pfam" id="PF00116">
    <property type="entry name" value="COX2"/>
    <property type="match status" value="1"/>
</dbReference>
<reference evidence="20" key="1">
    <citation type="submission" date="2022-10" db="EMBL/GenBank/DDBJ databases">
        <title>Whole genome sequencing of three plant growth promoting bacteria isolated from Vachellia tortilis subsp. raddiana in Morocco.</title>
        <authorList>
            <person name="Hnini M."/>
            <person name="Zouagui R."/>
            <person name="Zouagui H."/>
            <person name="Chemao Elfihri M.-W."/>
            <person name="Ibrahimi A."/>
            <person name="Sbabou L."/>
            <person name="Aurag J."/>
        </authorList>
    </citation>
    <scope>NUCLEOTIDE SEQUENCE</scope>
    <source>
        <strain evidence="20">LMR678</strain>
    </source>
</reference>
<dbReference type="InterPro" id="IPR036909">
    <property type="entry name" value="Cyt_c-like_dom_sf"/>
</dbReference>
<feature type="transmembrane region" description="Helical" evidence="17">
    <location>
        <begin position="83"/>
        <end position="108"/>
    </location>
</feature>
<dbReference type="SUPFAM" id="SSF46626">
    <property type="entry name" value="Cytochrome c"/>
    <property type="match status" value="1"/>
</dbReference>
<dbReference type="InterPro" id="IPR002429">
    <property type="entry name" value="CcO_II-like_C"/>
</dbReference>
<evidence type="ECO:0000256" key="12">
    <source>
        <dbReference type="ARBA" id="ARBA00023136"/>
    </source>
</evidence>
<evidence type="ECO:0000256" key="13">
    <source>
        <dbReference type="ARBA" id="ARBA00024688"/>
    </source>
</evidence>
<dbReference type="InterPro" id="IPR008972">
    <property type="entry name" value="Cupredoxin"/>
</dbReference>
<evidence type="ECO:0000256" key="9">
    <source>
        <dbReference type="ARBA" id="ARBA00022989"/>
    </source>
</evidence>
<comment type="caution">
    <text evidence="20">The sequence shown here is derived from an EMBL/GenBank/DDBJ whole genome shotgun (WGS) entry which is preliminary data.</text>
</comment>
<evidence type="ECO:0000256" key="11">
    <source>
        <dbReference type="ARBA" id="ARBA00023008"/>
    </source>
</evidence>
<evidence type="ECO:0000313" key="20">
    <source>
        <dbReference type="EMBL" id="MCZ4091302.1"/>
    </source>
</evidence>
<sequence length="332" mass="35715">MVYGCHPEQRRSTFGRYATGAPFLCCGCTGRQSALDTAGSEADATSFLFWVLVSTGAFIWLAVVGLLVYALRNRRRMWSEDAAGKLILWAGPIFSSVVLFALLTYALWLMPGLRPSSAGALRIEVTGTQFWWRVAYHQSPGPPAISANEIRLPVGEPVELVLRSDDVVHSFWIPSLGGKMDMIPGRTNRLSLLANKAGIYGGVCTEFCGTSHALMAFSAVAMRPDDFDRWLAAQSNPAANAGGSGKDLFMRHGCGSCHRIDGTEARGLVGPDLSHLGGRETVGAGILPNSEDAIARFIAEPGVLKPGTRMPSFAMLPPDEIRAIATYLKGLK</sequence>
<dbReference type="InterPro" id="IPR014222">
    <property type="entry name" value="Cyt_c_oxidase_su2"/>
</dbReference>
<dbReference type="PROSITE" id="PS50857">
    <property type="entry name" value="COX2_CUA"/>
    <property type="match status" value="1"/>
</dbReference>
<keyword evidence="3" id="KW-0813">Transport</keyword>
<dbReference type="CDD" id="cd04213">
    <property type="entry name" value="CuRO_CcO_Caa3_II"/>
    <property type="match status" value="1"/>
</dbReference>
<accession>A0ABT4KK12</accession>
<evidence type="ECO:0000256" key="2">
    <source>
        <dbReference type="ARBA" id="ARBA00007866"/>
    </source>
</evidence>
<evidence type="ECO:0000256" key="15">
    <source>
        <dbReference type="ARBA" id="ARBA00047816"/>
    </source>
</evidence>
<organism evidence="20 21">
    <name type="scientific">Sinorhizobium psoraleae</name>
    <dbReference type="NCBI Taxonomy" id="520838"/>
    <lineage>
        <taxon>Bacteria</taxon>
        <taxon>Pseudomonadati</taxon>
        <taxon>Pseudomonadota</taxon>
        <taxon>Alphaproteobacteria</taxon>
        <taxon>Hyphomicrobiales</taxon>
        <taxon>Rhizobiaceae</taxon>
        <taxon>Sinorhizobium/Ensifer group</taxon>
        <taxon>Sinorhizobium</taxon>
    </lineage>
</organism>
<evidence type="ECO:0000256" key="17">
    <source>
        <dbReference type="SAM" id="Phobius"/>
    </source>
</evidence>
<dbReference type="InterPro" id="IPR045187">
    <property type="entry name" value="CcO_II"/>
</dbReference>
<keyword evidence="21" id="KW-1185">Reference proteome</keyword>
<evidence type="ECO:0000256" key="14">
    <source>
        <dbReference type="ARBA" id="ARBA00031399"/>
    </source>
</evidence>
<keyword evidence="8" id="KW-0249">Electron transport</keyword>
<dbReference type="PROSITE" id="PS00078">
    <property type="entry name" value="COX2"/>
    <property type="match status" value="1"/>
</dbReference>
<comment type="subcellular location">
    <subcellularLocation>
        <location evidence="1">Membrane</location>
        <topology evidence="1">Multi-pass membrane protein</topology>
    </subcellularLocation>
</comment>
<evidence type="ECO:0000256" key="7">
    <source>
        <dbReference type="ARBA" id="ARBA00022723"/>
    </source>
</evidence>
<evidence type="ECO:0000256" key="8">
    <source>
        <dbReference type="ARBA" id="ARBA00022982"/>
    </source>
</evidence>
<keyword evidence="7 16" id="KW-0479">Metal-binding</keyword>
<evidence type="ECO:0000256" key="16">
    <source>
        <dbReference type="PROSITE-ProRule" id="PRU00433"/>
    </source>
</evidence>
<evidence type="ECO:0000256" key="10">
    <source>
        <dbReference type="ARBA" id="ARBA00023004"/>
    </source>
</evidence>
<keyword evidence="12 17" id="KW-0472">Membrane</keyword>
<dbReference type="NCBIfam" id="TIGR02866">
    <property type="entry name" value="CoxB"/>
    <property type="match status" value="1"/>
</dbReference>
<evidence type="ECO:0000256" key="5">
    <source>
        <dbReference type="ARBA" id="ARBA00022660"/>
    </source>
</evidence>
<dbReference type="PROSITE" id="PS51007">
    <property type="entry name" value="CYTC"/>
    <property type="match status" value="1"/>
</dbReference>
<protein>
    <recommendedName>
        <fullName evidence="14">Cytochrome aa3 subunit 2</fullName>
    </recommendedName>
</protein>
<evidence type="ECO:0000256" key="1">
    <source>
        <dbReference type="ARBA" id="ARBA00004141"/>
    </source>
</evidence>
<feature type="domain" description="Cytochrome c" evidence="19">
    <location>
        <begin position="240"/>
        <end position="332"/>
    </location>
</feature>
<keyword evidence="11" id="KW-0186">Copper</keyword>
<feature type="domain" description="Cytochrome oxidase subunit II copper A binding" evidence="18">
    <location>
        <begin position="118"/>
        <end position="233"/>
    </location>
</feature>
<evidence type="ECO:0000259" key="18">
    <source>
        <dbReference type="PROSITE" id="PS50857"/>
    </source>
</evidence>
<dbReference type="Pfam" id="PF00034">
    <property type="entry name" value="Cytochrom_C"/>
    <property type="match status" value="1"/>
</dbReference>
<dbReference type="PANTHER" id="PTHR22888:SF9">
    <property type="entry name" value="CYTOCHROME C OXIDASE SUBUNIT 2"/>
    <property type="match status" value="1"/>
</dbReference>
<dbReference type="SUPFAM" id="SSF49503">
    <property type="entry name" value="Cupredoxins"/>
    <property type="match status" value="1"/>
</dbReference>
<dbReference type="InterPro" id="IPR001505">
    <property type="entry name" value="Copper_CuA"/>
</dbReference>
<evidence type="ECO:0000313" key="21">
    <source>
        <dbReference type="Proteomes" id="UP001079430"/>
    </source>
</evidence>